<dbReference type="InterPro" id="IPR002828">
    <property type="entry name" value="SurE-like_Pase/nucleotidase"/>
</dbReference>
<dbReference type="PANTHER" id="PTHR47551:SF1">
    <property type="entry name" value="TUBULIN--TYROSINE LIGASE PBY1-RELATED"/>
    <property type="match status" value="1"/>
</dbReference>
<sequence length="353" mass="37589">MASKRLRILLTNDDGPPSGPKGHSPFVYPFARALVDAGHDVRVVVPSSQKSWIGKAYHIADKCTGVFYYPPVGSDDGTGGETSDLPRERREGEMEWVLLNGTPATCASVALHNLFAPNSFDLVISGPNLGRNSSTAFAMSSGTVGAAMAAAISGANAIALSWGLMEGWKPPPREFVDAATKVSRDVVERLHEVGWGEGEGRVDVYTVNVPLLPSIQKSPEVRWTTMAQTAYGRLFKSTPHPDSTTSASPAEVNKGGPAAVAAPQGDNVKPATSGDESSSSSSAKKDELRLKDEHRKEKLHFVFAPDLGALINPRPEDLVEDTDNHAIFAGAISITPIRAAFMPAKAPNVQLRL</sequence>
<dbReference type="NCBIfam" id="TIGR00087">
    <property type="entry name" value="surE"/>
    <property type="match status" value="1"/>
</dbReference>
<dbReference type="AlphaFoldDB" id="A0A194SFU1"/>
<name>A0A194SFU1_RHOGW</name>
<protein>
    <recommendedName>
        <fullName evidence="2">Survival protein SurE-like phosphatase/nucleotidase domain-containing protein</fullName>
    </recommendedName>
</protein>
<proteinExistence type="predicted"/>
<dbReference type="EMBL" id="KQ474073">
    <property type="protein sequence ID" value="KPV78476.1"/>
    <property type="molecule type" value="Genomic_DNA"/>
</dbReference>
<evidence type="ECO:0000313" key="4">
    <source>
        <dbReference type="Proteomes" id="UP000053890"/>
    </source>
</evidence>
<feature type="region of interest" description="Disordered" evidence="1">
    <location>
        <begin position="235"/>
        <end position="290"/>
    </location>
</feature>
<keyword evidence="4" id="KW-1185">Reference proteome</keyword>
<evidence type="ECO:0000313" key="3">
    <source>
        <dbReference type="EMBL" id="KPV78476.1"/>
    </source>
</evidence>
<dbReference type="Gene3D" id="3.40.1210.10">
    <property type="entry name" value="Survival protein SurE-like phosphatase/nucleotidase"/>
    <property type="match status" value="1"/>
</dbReference>
<gene>
    <name evidence="3" type="ORF">RHOBADRAFT_41022</name>
</gene>
<dbReference type="Pfam" id="PF01975">
    <property type="entry name" value="SurE"/>
    <property type="match status" value="1"/>
</dbReference>
<dbReference type="InterPro" id="IPR036523">
    <property type="entry name" value="SurE-like_sf"/>
</dbReference>
<dbReference type="Proteomes" id="UP000053890">
    <property type="component" value="Unassembled WGS sequence"/>
</dbReference>
<accession>A0A194SFU1</accession>
<evidence type="ECO:0000259" key="2">
    <source>
        <dbReference type="Pfam" id="PF01975"/>
    </source>
</evidence>
<dbReference type="STRING" id="578459.A0A194SFU1"/>
<dbReference type="GeneID" id="28974261"/>
<dbReference type="OrthoDB" id="202825at2759"/>
<organism evidence="3 4">
    <name type="scientific">Rhodotorula graminis (strain WP1)</name>
    <dbReference type="NCBI Taxonomy" id="578459"/>
    <lineage>
        <taxon>Eukaryota</taxon>
        <taxon>Fungi</taxon>
        <taxon>Dikarya</taxon>
        <taxon>Basidiomycota</taxon>
        <taxon>Pucciniomycotina</taxon>
        <taxon>Microbotryomycetes</taxon>
        <taxon>Sporidiobolales</taxon>
        <taxon>Sporidiobolaceae</taxon>
        <taxon>Rhodotorula</taxon>
    </lineage>
</organism>
<evidence type="ECO:0000256" key="1">
    <source>
        <dbReference type="SAM" id="MobiDB-lite"/>
    </source>
</evidence>
<dbReference type="RefSeq" id="XP_018274525.1">
    <property type="nucleotide sequence ID" value="XM_018413812.1"/>
</dbReference>
<dbReference type="GO" id="GO:0016787">
    <property type="term" value="F:hydrolase activity"/>
    <property type="evidence" value="ECO:0007669"/>
    <property type="project" value="InterPro"/>
</dbReference>
<dbReference type="PANTHER" id="PTHR47551">
    <property type="entry name" value="TUBULIN--TYROSINE LIGASE PBY1-RELATED"/>
    <property type="match status" value="1"/>
</dbReference>
<dbReference type="OMA" id="PENDWVV"/>
<dbReference type="InterPro" id="IPR027746">
    <property type="entry name" value="TTL"/>
</dbReference>
<dbReference type="GO" id="GO:0000932">
    <property type="term" value="C:P-body"/>
    <property type="evidence" value="ECO:0007669"/>
    <property type="project" value="TreeGrafter"/>
</dbReference>
<dbReference type="SUPFAM" id="SSF64167">
    <property type="entry name" value="SurE-like"/>
    <property type="match status" value="1"/>
</dbReference>
<feature type="domain" description="Survival protein SurE-like phosphatase/nucleotidase" evidence="2">
    <location>
        <begin position="8"/>
        <end position="231"/>
    </location>
</feature>
<reference evidence="3 4" key="1">
    <citation type="journal article" date="2015" name="Front. Microbiol.">
        <title>Genome sequence of the plant growth promoting endophytic yeast Rhodotorula graminis WP1.</title>
        <authorList>
            <person name="Firrincieli A."/>
            <person name="Otillar R."/>
            <person name="Salamov A."/>
            <person name="Schmutz J."/>
            <person name="Khan Z."/>
            <person name="Redman R.S."/>
            <person name="Fleck N.D."/>
            <person name="Lindquist E."/>
            <person name="Grigoriev I.V."/>
            <person name="Doty S.L."/>
        </authorList>
    </citation>
    <scope>NUCLEOTIDE SEQUENCE [LARGE SCALE GENOMIC DNA]</scope>
    <source>
        <strain evidence="3 4">WP1</strain>
    </source>
</reference>